<dbReference type="CDD" id="cd05162">
    <property type="entry name" value="PWWP"/>
    <property type="match status" value="1"/>
</dbReference>
<dbReference type="Proteomes" id="UP001327560">
    <property type="component" value="Chromosome 2"/>
</dbReference>
<accession>A0AAQ3JWA1</accession>
<gene>
    <name evidence="2" type="ORF">Cni_G04643</name>
</gene>
<sequence>MSLYPALMLTKKDKERGGTADQFSCEKIFRDGDLIWAKAFAYTWWPGRIETTKGSLAFVSFCGCGKIRWVRASEIRAFEEYYVRMVKMGGAKLSNAVDLALKDFERRTALGLMCSCRNPIRESSECMDDHIVESRRRFDLSEMLDFVLDMAVGAWNSKIDGRFCPVDFLDFVTNKAICCFADNHNTGSDPEAVCLLHGYRLFVSVYPSRLYQQIMELEHTFLSEESEEHHHEMSDSSSDSEIIVGGWKEIENYFFYDKEEDLVVVQEKIHECKEICVVNREDFSLLDLDEQFEPLLDNKQVEKLADCGGSICENTYTSEYLEMQPSSSGI</sequence>
<evidence type="ECO:0000313" key="3">
    <source>
        <dbReference type="Proteomes" id="UP001327560"/>
    </source>
</evidence>
<dbReference type="SUPFAM" id="SSF63748">
    <property type="entry name" value="Tudor/PWWP/MBT"/>
    <property type="match status" value="1"/>
</dbReference>
<evidence type="ECO:0000259" key="1">
    <source>
        <dbReference type="PROSITE" id="PS50812"/>
    </source>
</evidence>
<dbReference type="InterPro" id="IPR000313">
    <property type="entry name" value="PWWP_dom"/>
</dbReference>
<dbReference type="EMBL" id="CP136891">
    <property type="protein sequence ID" value="WOK95936.1"/>
    <property type="molecule type" value="Genomic_DNA"/>
</dbReference>
<dbReference type="PANTHER" id="PTHR10688">
    <property type="entry name" value="PWWP DOMAIN-CONTAINING PROTEIN"/>
    <property type="match status" value="1"/>
</dbReference>
<dbReference type="PROSITE" id="PS50812">
    <property type="entry name" value="PWWP"/>
    <property type="match status" value="1"/>
</dbReference>
<name>A0AAQ3JWA1_9LILI</name>
<dbReference type="Gene3D" id="2.30.30.140">
    <property type="match status" value="1"/>
</dbReference>
<dbReference type="PANTHER" id="PTHR10688:SF2">
    <property type="entry name" value="PWWP DOMAIN-CONTAINING PROTEIN"/>
    <property type="match status" value="1"/>
</dbReference>
<dbReference type="AlphaFoldDB" id="A0AAQ3JWA1"/>
<protein>
    <recommendedName>
        <fullName evidence="1">PWWP domain-containing protein</fullName>
    </recommendedName>
</protein>
<proteinExistence type="predicted"/>
<feature type="domain" description="PWWP" evidence="1">
    <location>
        <begin position="31"/>
        <end position="81"/>
    </location>
</feature>
<dbReference type="InterPro" id="IPR052657">
    <property type="entry name" value="PDP_family_Arabidopsis"/>
</dbReference>
<evidence type="ECO:0000313" key="2">
    <source>
        <dbReference type="EMBL" id="WOK95936.1"/>
    </source>
</evidence>
<dbReference type="Pfam" id="PF00855">
    <property type="entry name" value="PWWP"/>
    <property type="match status" value="1"/>
</dbReference>
<keyword evidence="3" id="KW-1185">Reference proteome</keyword>
<reference evidence="2 3" key="1">
    <citation type="submission" date="2023-10" db="EMBL/GenBank/DDBJ databases">
        <title>Chromosome-scale genome assembly provides insights into flower coloration mechanisms of Canna indica.</title>
        <authorList>
            <person name="Li C."/>
        </authorList>
    </citation>
    <scope>NUCLEOTIDE SEQUENCE [LARGE SCALE GENOMIC DNA]</scope>
    <source>
        <tissue evidence="2">Flower</tissue>
    </source>
</reference>
<organism evidence="2 3">
    <name type="scientific">Canna indica</name>
    <name type="common">Indian-shot</name>
    <dbReference type="NCBI Taxonomy" id="4628"/>
    <lineage>
        <taxon>Eukaryota</taxon>
        <taxon>Viridiplantae</taxon>
        <taxon>Streptophyta</taxon>
        <taxon>Embryophyta</taxon>
        <taxon>Tracheophyta</taxon>
        <taxon>Spermatophyta</taxon>
        <taxon>Magnoliopsida</taxon>
        <taxon>Liliopsida</taxon>
        <taxon>Zingiberales</taxon>
        <taxon>Cannaceae</taxon>
        <taxon>Canna</taxon>
    </lineage>
</organism>